<dbReference type="SUPFAM" id="SSF49265">
    <property type="entry name" value="Fibronectin type III"/>
    <property type="match status" value="1"/>
</dbReference>
<dbReference type="Pfam" id="PF13583">
    <property type="entry name" value="Reprolysin_4"/>
    <property type="match status" value="1"/>
</dbReference>
<name>A0A3D9HB67_9FLAO</name>
<evidence type="ECO:0000256" key="1">
    <source>
        <dbReference type="ARBA" id="ARBA00022729"/>
    </source>
</evidence>
<dbReference type="InterPro" id="IPR026444">
    <property type="entry name" value="Secre_tail"/>
</dbReference>
<feature type="signal peptide" evidence="2">
    <location>
        <begin position="1"/>
        <end position="22"/>
    </location>
</feature>
<dbReference type="SMART" id="SM00060">
    <property type="entry name" value="FN3"/>
    <property type="match status" value="1"/>
</dbReference>
<dbReference type="InterPro" id="IPR051560">
    <property type="entry name" value="MAM_domain-containing"/>
</dbReference>
<organism evidence="5 6">
    <name type="scientific">Winogradskyella eximia</name>
    <dbReference type="NCBI Taxonomy" id="262006"/>
    <lineage>
        <taxon>Bacteria</taxon>
        <taxon>Pseudomonadati</taxon>
        <taxon>Bacteroidota</taxon>
        <taxon>Flavobacteriia</taxon>
        <taxon>Flavobacteriales</taxon>
        <taxon>Flavobacteriaceae</taxon>
        <taxon>Winogradskyella</taxon>
    </lineage>
</organism>
<dbReference type="InterPro" id="IPR013320">
    <property type="entry name" value="ConA-like_dom_sf"/>
</dbReference>
<dbReference type="CDD" id="cd06263">
    <property type="entry name" value="MAM"/>
    <property type="match status" value="1"/>
</dbReference>
<dbReference type="InterPro" id="IPR036116">
    <property type="entry name" value="FN3_sf"/>
</dbReference>
<dbReference type="GO" id="GO:0005975">
    <property type="term" value="P:carbohydrate metabolic process"/>
    <property type="evidence" value="ECO:0007669"/>
    <property type="project" value="UniProtKB-ARBA"/>
</dbReference>
<dbReference type="OrthoDB" id="1652165at2"/>
<dbReference type="Pfam" id="PF18962">
    <property type="entry name" value="Por_Secre_tail"/>
    <property type="match status" value="1"/>
</dbReference>
<dbReference type="PANTHER" id="PTHR23282:SF101">
    <property type="entry name" value="MAM DOMAIN-CONTAINING PROTEIN"/>
    <property type="match status" value="1"/>
</dbReference>
<dbReference type="SUPFAM" id="SSF49899">
    <property type="entry name" value="Concanavalin A-like lectins/glucanases"/>
    <property type="match status" value="1"/>
</dbReference>
<dbReference type="InterPro" id="IPR003961">
    <property type="entry name" value="FN3_dom"/>
</dbReference>
<sequence length="1702" mass="182656">MNKQITLFLVLILLFLSMDLFAQNNFWTNSTASDFRATLKQRVSMPSKHRTIALNTESFLDFVSQAKGRFSDSGANSLVISLPMPNGENETFTLEDSELMHPELAAKFPELKTYSGKGITDRTASLRITYSPYFGFNGMILSGEHSTVYIDPITSDNQHYMSYFRNDLSQSAIDFQCTTEEAILENVDLDGYSQRAPALGDCNLRRYRLAQSCNGEYAQYHIGQAGGTTGTTAGDKAIVQAAMNVTMNRVNGIYERDLGITLQIVGNNDLIIYLDASTDPWTNEWNTKTAETIDAQIGVSNYDIGHNFNTTGGGNAGCLDCVCLSNSQNNIHKGRGYTGRSAPVGDPFDIDYVAHEMGHQFGGYHVQSNNSCRSGSGSTEVETGSGSTIMGYAGICSANVQNASDDYFAYVNIRDIVDSINYGNASGCAELIASGNSGPEADAGLNYAIPASTPFKLEGIGSDPNDSGLTYCWEQNDPENPSSNSAPVSTRTVGPMFRSIAPVAVPYRYFPNISAIINNTTPTFEVLPSISRSMDFSFIVRDNNSVSGCTASDLMTVTTVASAGPFIVTSPNTNVTWNAGTLQDVTWDVAGTTAAPINCTNVDIFLSTDGGNTYPITLATGVANNGSYSIVVPNNQGTQNRIMVKASNNIFFDISDTNFTIGVPVVCNANLPTGLLASNVASTSVTLSWDEVSGAAYDLRYREVGSSTWTTISVAALSYNLAGLNSETDYEAQIRSKCNDGATSAYSSSVLFTTTEIPPCSGTQITIFPYLETFDAGIGAWTQATGDDGDWTLNSDDTPSTGTGPSNDITGGGNYFYTEASTDGLDANATVMLVSPCFDLTSVTSGVFSFYYHMLGDNIGSLDLEVTIDDGANWINVFSESGNIGDVWNAQNIDISSYFGEIVKFRFIGLTGNDFSSDIAIDHIGIGDPITDNIVPVITLNGDSIINLIVGSTYTELGATATDNFDGDITSSIVIGGDTVDSNTLGTYLVTFNVSDTAGNAAAEVIRTVNVVEATYCDSSGNTSYETGVTRVIFGTIDNVDGSPKDVGYEDFTNISTEVLQGTNVDLTVHVDTDGNYTVHTFVWIDWNHDADFDDVGEEYDLGDIANVEDGALPTLAISIPESMIFGNTRMRVSTQYNANPTACNTNFDGEVEDYTVNVKYDGLLFSEGTWEPNAPSNTTTADNALVLDGTYTVGSNIALNNLTVNDIATIDILEGESIALAGDLVNDGHVILNSSSTEYSSLIVNGNVTGNVVYKRHVNVHASSGENDLISAPVTGQTFGVFANANANIVSNPNTASEKLFGPFDKATETYLTYDTNVPSEASTILNPGIGYRSASTDNGTFEFNGIVNTGVITMTILNAGTTYPEWNLIGNPYPSYIKLSDFLSTNINEFLSTSAAIYGYDGDTSNGWKICNLAYAAMNPNSIITPGQGFLVSSKAGGGTMTFDPSFRATASGDPQLDDDFIDGRDNESNEIAYLKLEMNSNLNSYSTDFYFTDLASSGLDVGYDASAFNGVAPDYAIYSHLVENSTGVDMSIQSVSFNDVNNSLVIPLGINAAQGEQITVSMPNNTLSTDVEVYLEDNLTNTFTLLNSNDYSFTTGDNLSGIGRFYLRFEAEALDIIDNELSTLLVYTSDSPKQIFIEGLLENTTKAILYDVQGREVLSQLLDVNENLQLIDVNDLSSGVYVIHLQSTTRSISRKIIIK</sequence>
<feature type="domain" description="MAM" evidence="3">
    <location>
        <begin position="773"/>
        <end position="933"/>
    </location>
</feature>
<dbReference type="InterPro" id="IPR045474">
    <property type="entry name" value="GEVED"/>
</dbReference>
<dbReference type="Gene3D" id="2.60.120.200">
    <property type="match status" value="1"/>
</dbReference>
<dbReference type="Pfam" id="PF00041">
    <property type="entry name" value="fn3"/>
    <property type="match status" value="1"/>
</dbReference>
<dbReference type="GO" id="GO:0016020">
    <property type="term" value="C:membrane"/>
    <property type="evidence" value="ECO:0007669"/>
    <property type="project" value="InterPro"/>
</dbReference>
<keyword evidence="6" id="KW-1185">Reference proteome</keyword>
<comment type="caution">
    <text evidence="5">The sequence shown here is derived from an EMBL/GenBank/DDBJ whole genome shotgun (WGS) entry which is preliminary data.</text>
</comment>
<evidence type="ECO:0000313" key="6">
    <source>
        <dbReference type="Proteomes" id="UP000256980"/>
    </source>
</evidence>
<keyword evidence="1 2" id="KW-0732">Signal</keyword>
<gene>
    <name evidence="5" type="ORF">DFQ10_101221</name>
</gene>
<dbReference type="PROSITE" id="PS50853">
    <property type="entry name" value="FN3"/>
    <property type="match status" value="1"/>
</dbReference>
<dbReference type="InterPro" id="IPR013783">
    <property type="entry name" value="Ig-like_fold"/>
</dbReference>
<dbReference type="Gene3D" id="2.60.40.10">
    <property type="entry name" value="Immunoglobulins"/>
    <property type="match status" value="2"/>
</dbReference>
<dbReference type="InterPro" id="IPR024079">
    <property type="entry name" value="MetalloPept_cat_dom_sf"/>
</dbReference>
<dbReference type="SUPFAM" id="SSF55486">
    <property type="entry name" value="Metalloproteases ('zincins'), catalytic domain"/>
    <property type="match status" value="1"/>
</dbReference>
<dbReference type="InterPro" id="IPR000998">
    <property type="entry name" value="MAM_dom"/>
</dbReference>
<dbReference type="GO" id="GO:0008237">
    <property type="term" value="F:metallopeptidase activity"/>
    <property type="evidence" value="ECO:0007669"/>
    <property type="project" value="InterPro"/>
</dbReference>
<dbReference type="Pfam" id="PF00629">
    <property type="entry name" value="MAM"/>
    <property type="match status" value="1"/>
</dbReference>
<feature type="domain" description="Fibronectin type-III" evidence="4">
    <location>
        <begin position="671"/>
        <end position="757"/>
    </location>
</feature>
<dbReference type="Proteomes" id="UP000256980">
    <property type="component" value="Unassembled WGS sequence"/>
</dbReference>
<evidence type="ECO:0000259" key="4">
    <source>
        <dbReference type="PROSITE" id="PS50853"/>
    </source>
</evidence>
<dbReference type="PANTHER" id="PTHR23282">
    <property type="entry name" value="APICAL ENDOSOMAL GLYCOPROTEIN PRECURSOR"/>
    <property type="match status" value="1"/>
</dbReference>
<evidence type="ECO:0000256" key="2">
    <source>
        <dbReference type="SAM" id="SignalP"/>
    </source>
</evidence>
<dbReference type="Pfam" id="PF20009">
    <property type="entry name" value="GEVED"/>
    <property type="match status" value="1"/>
</dbReference>
<evidence type="ECO:0000313" key="5">
    <source>
        <dbReference type="EMBL" id="RED46451.1"/>
    </source>
</evidence>
<dbReference type="InterPro" id="IPR032179">
    <property type="entry name" value="Cry22Aa_Ig-like"/>
</dbReference>
<dbReference type="PROSITE" id="PS50060">
    <property type="entry name" value="MAM_2"/>
    <property type="match status" value="1"/>
</dbReference>
<dbReference type="GO" id="GO:0004553">
    <property type="term" value="F:hydrolase activity, hydrolyzing O-glycosyl compounds"/>
    <property type="evidence" value="ECO:0007669"/>
    <property type="project" value="UniProtKB-ARBA"/>
</dbReference>
<dbReference type="Gene3D" id="3.40.390.10">
    <property type="entry name" value="Collagenase (Catalytic Domain)"/>
    <property type="match status" value="1"/>
</dbReference>
<dbReference type="Pfam" id="PF16403">
    <property type="entry name" value="Bact_surface_Ig-like"/>
    <property type="match status" value="1"/>
</dbReference>
<protein>
    <submittedName>
        <fullName evidence="5">Putative secreted protein (Por secretion system target)</fullName>
    </submittedName>
</protein>
<dbReference type="SMART" id="SM00137">
    <property type="entry name" value="MAM"/>
    <property type="match status" value="1"/>
</dbReference>
<evidence type="ECO:0000259" key="3">
    <source>
        <dbReference type="PROSITE" id="PS50060"/>
    </source>
</evidence>
<proteinExistence type="predicted"/>
<reference evidence="5 6" key="1">
    <citation type="submission" date="2018-07" db="EMBL/GenBank/DDBJ databases">
        <title>Genomic Encyclopedia of Type Strains, Phase III (KMG-III): the genomes of soil and plant-associated and newly described type strains.</title>
        <authorList>
            <person name="Whitman W."/>
        </authorList>
    </citation>
    <scope>NUCLEOTIDE SEQUENCE [LARGE SCALE GENOMIC DNA]</scope>
    <source>
        <strain evidence="5 6">CECT 7946</strain>
    </source>
</reference>
<feature type="chain" id="PRO_5017662455" evidence="2">
    <location>
        <begin position="23"/>
        <end position="1702"/>
    </location>
</feature>
<dbReference type="EMBL" id="QRDV01000001">
    <property type="protein sequence ID" value="RED46451.1"/>
    <property type="molecule type" value="Genomic_DNA"/>
</dbReference>
<dbReference type="NCBIfam" id="TIGR04183">
    <property type="entry name" value="Por_Secre_tail"/>
    <property type="match status" value="1"/>
</dbReference>
<dbReference type="RefSeq" id="WP_115815584.1">
    <property type="nucleotide sequence ID" value="NZ_QRDV01000001.1"/>
</dbReference>
<dbReference type="CDD" id="cd00063">
    <property type="entry name" value="FN3"/>
    <property type="match status" value="1"/>
</dbReference>
<accession>A0A3D9HB67</accession>